<dbReference type="AlphaFoldDB" id="A0A5J5INH3"/>
<dbReference type="RefSeq" id="WP_150414217.1">
    <property type="nucleotide sequence ID" value="NZ_VYQF01000001.1"/>
</dbReference>
<evidence type="ECO:0000259" key="1">
    <source>
        <dbReference type="Pfam" id="PF18962"/>
    </source>
</evidence>
<dbReference type="Pfam" id="PF18962">
    <property type="entry name" value="Por_Secre_tail"/>
    <property type="match status" value="1"/>
</dbReference>
<accession>A0A5J5INH3</accession>
<proteinExistence type="predicted"/>
<gene>
    <name evidence="2" type="ORF">FW778_08740</name>
</gene>
<reference evidence="2 3" key="1">
    <citation type="submission" date="2019-09" db="EMBL/GenBank/DDBJ databases">
        <title>Draft genome sequence of Ginsengibacter sp. BR5-29.</title>
        <authorList>
            <person name="Im W.-T."/>
        </authorList>
    </citation>
    <scope>NUCLEOTIDE SEQUENCE [LARGE SCALE GENOMIC DNA]</scope>
    <source>
        <strain evidence="2 3">BR5-29</strain>
    </source>
</reference>
<evidence type="ECO:0000313" key="2">
    <source>
        <dbReference type="EMBL" id="KAA9042088.1"/>
    </source>
</evidence>
<comment type="caution">
    <text evidence="2">The sequence shown here is derived from an EMBL/GenBank/DDBJ whole genome shotgun (WGS) entry which is preliminary data.</text>
</comment>
<sequence>MPNRRFVSVIPNPFRQKLLVTIEALIPGRVILIINDNSGRQLYKQSKNITAGTNEIEINEAAKLSRGMYILTVIESKQTQSIKVIKGN</sequence>
<feature type="domain" description="Secretion system C-terminal sorting" evidence="1">
    <location>
        <begin position="10"/>
        <end position="85"/>
    </location>
</feature>
<keyword evidence="3" id="KW-1185">Reference proteome</keyword>
<protein>
    <submittedName>
        <fullName evidence="2">T9SS type A sorting domain-containing protein</fullName>
    </submittedName>
</protein>
<dbReference type="Proteomes" id="UP000326903">
    <property type="component" value="Unassembled WGS sequence"/>
</dbReference>
<evidence type="ECO:0000313" key="3">
    <source>
        <dbReference type="Proteomes" id="UP000326903"/>
    </source>
</evidence>
<dbReference type="NCBIfam" id="TIGR04183">
    <property type="entry name" value="Por_Secre_tail"/>
    <property type="match status" value="1"/>
</dbReference>
<name>A0A5J5INH3_9BACT</name>
<organism evidence="2 3">
    <name type="scientific">Ginsengibacter hankyongi</name>
    <dbReference type="NCBI Taxonomy" id="2607284"/>
    <lineage>
        <taxon>Bacteria</taxon>
        <taxon>Pseudomonadati</taxon>
        <taxon>Bacteroidota</taxon>
        <taxon>Chitinophagia</taxon>
        <taxon>Chitinophagales</taxon>
        <taxon>Chitinophagaceae</taxon>
        <taxon>Ginsengibacter</taxon>
    </lineage>
</organism>
<dbReference type="InterPro" id="IPR026444">
    <property type="entry name" value="Secre_tail"/>
</dbReference>
<dbReference type="EMBL" id="VYQF01000001">
    <property type="protein sequence ID" value="KAA9042088.1"/>
    <property type="molecule type" value="Genomic_DNA"/>
</dbReference>